<evidence type="ECO:0000313" key="7">
    <source>
        <dbReference type="EMBL" id="ATX66188.1"/>
    </source>
</evidence>
<dbReference type="GO" id="GO:0016020">
    <property type="term" value="C:membrane"/>
    <property type="evidence" value="ECO:0007669"/>
    <property type="project" value="UniProtKB-SubCell"/>
</dbReference>
<evidence type="ECO:0000256" key="5">
    <source>
        <dbReference type="SAM" id="Phobius"/>
    </source>
</evidence>
<feature type="transmembrane region" description="Helical" evidence="5">
    <location>
        <begin position="37"/>
        <end position="57"/>
    </location>
</feature>
<evidence type="ECO:0000313" key="8">
    <source>
        <dbReference type="Proteomes" id="UP000228948"/>
    </source>
</evidence>
<evidence type="ECO:0000259" key="6">
    <source>
        <dbReference type="Pfam" id="PF04893"/>
    </source>
</evidence>
<dbReference type="OrthoDB" id="7688451at2"/>
<dbReference type="STRING" id="441209.GCA_001870665_01874"/>
<feature type="transmembrane region" description="Helical" evidence="5">
    <location>
        <begin position="161"/>
        <end position="186"/>
    </location>
</feature>
<keyword evidence="3 5" id="KW-1133">Transmembrane helix</keyword>
<evidence type="ECO:0000256" key="3">
    <source>
        <dbReference type="ARBA" id="ARBA00022989"/>
    </source>
</evidence>
<dbReference type="AlphaFoldDB" id="A0A2K8KH92"/>
<reference evidence="7 8" key="1">
    <citation type="submission" date="2017-11" db="EMBL/GenBank/DDBJ databases">
        <title>Revised Sequence and Annotation of the Rhodobaca barguzinensis strain alga05 Genome.</title>
        <authorList>
            <person name="Kopejtka K."/>
            <person name="Tomasch J.M."/>
            <person name="Bunk B."/>
            <person name="Koblizek M."/>
        </authorList>
    </citation>
    <scope>NUCLEOTIDE SEQUENCE [LARGE SCALE GENOMIC DNA]</scope>
    <source>
        <strain evidence="8">alga05</strain>
    </source>
</reference>
<proteinExistence type="predicted"/>
<dbReference type="Pfam" id="PF04893">
    <property type="entry name" value="Yip1"/>
    <property type="match status" value="1"/>
</dbReference>
<evidence type="ECO:0000256" key="4">
    <source>
        <dbReference type="ARBA" id="ARBA00023136"/>
    </source>
</evidence>
<dbReference type="RefSeq" id="WP_071480710.1">
    <property type="nucleotide sequence ID" value="NZ_CP024899.1"/>
</dbReference>
<evidence type="ECO:0000256" key="1">
    <source>
        <dbReference type="ARBA" id="ARBA00004141"/>
    </source>
</evidence>
<feature type="domain" description="Yip1" evidence="6">
    <location>
        <begin position="15"/>
        <end position="177"/>
    </location>
</feature>
<sequence>MNLNAANVSALVRLTMTRPREAAGRLLDMNIPDDARWLGFVIVVVLSVIIGQISVLLMGEEGFQGSMLFMAMFQTSILLGMVVAVQGIGRALGGSGTFPDTLMLVAWLQFVMLVFQLIQIVSLLILPGIFGLITIVALVFFMWMLTNFIMALHGFVSPIKVFVGIIFSFFGMAIVLAILLGMMGLAPGGV</sequence>
<feature type="transmembrane region" description="Helical" evidence="5">
    <location>
        <begin position="132"/>
        <end position="155"/>
    </location>
</feature>
<gene>
    <name evidence="7" type="ORF">BG454_10485</name>
</gene>
<keyword evidence="4 5" id="KW-0472">Membrane</keyword>
<feature type="transmembrane region" description="Helical" evidence="5">
    <location>
        <begin position="69"/>
        <end position="89"/>
    </location>
</feature>
<comment type="subcellular location">
    <subcellularLocation>
        <location evidence="1">Membrane</location>
        <topology evidence="1">Multi-pass membrane protein</topology>
    </subcellularLocation>
</comment>
<accession>A0A2K8KH92</accession>
<keyword evidence="2 5" id="KW-0812">Transmembrane</keyword>
<evidence type="ECO:0000256" key="2">
    <source>
        <dbReference type="ARBA" id="ARBA00022692"/>
    </source>
</evidence>
<feature type="transmembrane region" description="Helical" evidence="5">
    <location>
        <begin position="101"/>
        <end position="125"/>
    </location>
</feature>
<organism evidence="7 8">
    <name type="scientific">Roseinatronobacter bogoriensis subsp. barguzinensis</name>
    <dbReference type="NCBI Taxonomy" id="441209"/>
    <lineage>
        <taxon>Bacteria</taxon>
        <taxon>Pseudomonadati</taxon>
        <taxon>Pseudomonadota</taxon>
        <taxon>Alphaproteobacteria</taxon>
        <taxon>Rhodobacterales</taxon>
        <taxon>Paracoccaceae</taxon>
        <taxon>Roseinatronobacter</taxon>
    </lineage>
</organism>
<dbReference type="Proteomes" id="UP000228948">
    <property type="component" value="Chromosome"/>
</dbReference>
<keyword evidence="8" id="KW-1185">Reference proteome</keyword>
<dbReference type="InterPro" id="IPR006977">
    <property type="entry name" value="Yip1_dom"/>
</dbReference>
<dbReference type="EMBL" id="CP024899">
    <property type="protein sequence ID" value="ATX66188.1"/>
    <property type="molecule type" value="Genomic_DNA"/>
</dbReference>
<dbReference type="KEGG" id="rbg:BG454_10485"/>
<protein>
    <submittedName>
        <fullName evidence="7">YIP1 family protein</fullName>
    </submittedName>
</protein>
<name>A0A2K8KH92_9RHOB</name>